<dbReference type="EMBL" id="JBHLZP010000070">
    <property type="protein sequence ID" value="MFB9832998.1"/>
    <property type="molecule type" value="Genomic_DNA"/>
</dbReference>
<keyword evidence="3" id="KW-1185">Reference proteome</keyword>
<dbReference type="Proteomes" id="UP001589627">
    <property type="component" value="Unassembled WGS sequence"/>
</dbReference>
<feature type="compositionally biased region" description="Basic residues" evidence="1">
    <location>
        <begin position="154"/>
        <end position="167"/>
    </location>
</feature>
<organism evidence="2 3">
    <name type="scientific">Actinoallomurus acaciae</name>
    <dbReference type="NCBI Taxonomy" id="502577"/>
    <lineage>
        <taxon>Bacteria</taxon>
        <taxon>Bacillati</taxon>
        <taxon>Actinomycetota</taxon>
        <taxon>Actinomycetes</taxon>
        <taxon>Streptosporangiales</taxon>
        <taxon>Thermomonosporaceae</taxon>
        <taxon>Actinoallomurus</taxon>
    </lineage>
</organism>
<feature type="region of interest" description="Disordered" evidence="1">
    <location>
        <begin position="61"/>
        <end position="87"/>
    </location>
</feature>
<comment type="caution">
    <text evidence="2">The sequence shown here is derived from an EMBL/GenBank/DDBJ whole genome shotgun (WGS) entry which is preliminary data.</text>
</comment>
<name>A0ABV5YED5_9ACTN</name>
<feature type="non-terminal residue" evidence="2">
    <location>
        <position position="1"/>
    </location>
</feature>
<dbReference type="RefSeq" id="WP_378199775.1">
    <property type="nucleotide sequence ID" value="NZ_JBHLZP010000070.1"/>
</dbReference>
<sequence length="167" mass="17721">DAVLASLEEWAQTADGQNPAATAVDDAAREATAALGGRVADAQSRLRAEREAERSLLDEIERLESGGHDVPPVPYTRSGSRADRPGAPLWNVTDFADAVLASLEEWAQTADGQNPAATAVDLGAAGRHPHRRGRHVRTGRRDRPGTVVCAGAASRHRPRRPGGRGTR</sequence>
<accession>A0ABV5YED5</accession>
<evidence type="ECO:0000313" key="3">
    <source>
        <dbReference type="Proteomes" id="UP001589627"/>
    </source>
</evidence>
<gene>
    <name evidence="2" type="ORF">ACFFNX_12455</name>
</gene>
<feature type="region of interest" description="Disordered" evidence="1">
    <location>
        <begin position="122"/>
        <end position="167"/>
    </location>
</feature>
<protein>
    <submittedName>
        <fullName evidence="2">Uncharacterized protein</fullName>
    </submittedName>
</protein>
<evidence type="ECO:0000313" key="2">
    <source>
        <dbReference type="EMBL" id="MFB9832998.1"/>
    </source>
</evidence>
<proteinExistence type="predicted"/>
<evidence type="ECO:0000256" key="1">
    <source>
        <dbReference type="SAM" id="MobiDB-lite"/>
    </source>
</evidence>
<reference evidence="2 3" key="1">
    <citation type="submission" date="2024-09" db="EMBL/GenBank/DDBJ databases">
        <authorList>
            <person name="Sun Q."/>
            <person name="Mori K."/>
        </authorList>
    </citation>
    <scope>NUCLEOTIDE SEQUENCE [LARGE SCALE GENOMIC DNA]</scope>
    <source>
        <strain evidence="2 3">TBRC 0563</strain>
    </source>
</reference>
<feature type="compositionally biased region" description="Basic residues" evidence="1">
    <location>
        <begin position="127"/>
        <end position="138"/>
    </location>
</feature>